<keyword evidence="5" id="KW-1185">Reference proteome</keyword>
<comment type="similarity">
    <text evidence="1">Belongs to the UDP-glycosyltransferase family.</text>
</comment>
<evidence type="ECO:0000256" key="2">
    <source>
        <dbReference type="ARBA" id="ARBA00022676"/>
    </source>
</evidence>
<evidence type="ECO:0000313" key="5">
    <source>
        <dbReference type="Proteomes" id="UP001341840"/>
    </source>
</evidence>
<dbReference type="InterPro" id="IPR002213">
    <property type="entry name" value="UDP_glucos_trans"/>
</dbReference>
<keyword evidence="2" id="KW-0328">Glycosyltransferase</keyword>
<comment type="caution">
    <text evidence="4">The sequence shown here is derived from an EMBL/GenBank/DDBJ whole genome shotgun (WGS) entry which is preliminary data.</text>
</comment>
<dbReference type="PANTHER" id="PTHR11926">
    <property type="entry name" value="GLUCOSYL/GLUCURONOSYL TRANSFERASES"/>
    <property type="match status" value="1"/>
</dbReference>
<dbReference type="Pfam" id="PF00201">
    <property type="entry name" value="UDPGT"/>
    <property type="match status" value="1"/>
</dbReference>
<dbReference type="Proteomes" id="UP001341840">
    <property type="component" value="Unassembled WGS sequence"/>
</dbReference>
<accession>A0ABU6T5Y0</accession>
<dbReference type="Gene3D" id="3.40.50.2000">
    <property type="entry name" value="Glycogen Phosphorylase B"/>
    <property type="match status" value="2"/>
</dbReference>
<evidence type="ECO:0000313" key="4">
    <source>
        <dbReference type="EMBL" id="MED6143920.1"/>
    </source>
</evidence>
<sequence>MDHPASAPVPPTTACHVLAIPYPGRGHVNPMMNLTKLLLSKNPNINVTFLLTEEWLGLIGSDSNLPGNNFRFATIPNVIPSEEGRANDFVGFLESVMTKMEEPFENFLNRLQPPPNLIVCDSYLFWVVRVANKRSLPVASFWPMSASVLAVFKHYHLLEQHGDYPVNVSENGDKLVNYIPGNTSIHLADFPLHDSSWRSRKLLQLVLNSVSWVEKSQYLLFPSIYELEPLAIDALRKEYTIPIYPIGPAIPNFLDHGSNINSIGTNNHHGCDLGYINWLDNQPSNSVLYISQGSYLSTSRDQIDEIAFGLKESGVSFLWVQRDEGSKLKQMCGDRGLVLPWCDQLRVLSHHAIGGFWSHCGWNSTREGLFYGVPFLSSPLFADQPLNCKYIVEDWKVGWRVKKDAKRETPITRDEIADLIRKFMDLDSDEGREMRKRARELQQACQKAIVDGGSSENNINAFLRHAGQ</sequence>
<dbReference type="EMBL" id="JASCZI010090645">
    <property type="protein sequence ID" value="MED6143920.1"/>
    <property type="molecule type" value="Genomic_DNA"/>
</dbReference>
<dbReference type="SUPFAM" id="SSF53756">
    <property type="entry name" value="UDP-Glycosyltransferase/glycogen phosphorylase"/>
    <property type="match status" value="1"/>
</dbReference>
<keyword evidence="3" id="KW-0808">Transferase</keyword>
<evidence type="ECO:0000256" key="1">
    <source>
        <dbReference type="ARBA" id="ARBA00009995"/>
    </source>
</evidence>
<dbReference type="CDD" id="cd03784">
    <property type="entry name" value="GT1_Gtf-like"/>
    <property type="match status" value="1"/>
</dbReference>
<organism evidence="4 5">
    <name type="scientific">Stylosanthes scabra</name>
    <dbReference type="NCBI Taxonomy" id="79078"/>
    <lineage>
        <taxon>Eukaryota</taxon>
        <taxon>Viridiplantae</taxon>
        <taxon>Streptophyta</taxon>
        <taxon>Embryophyta</taxon>
        <taxon>Tracheophyta</taxon>
        <taxon>Spermatophyta</taxon>
        <taxon>Magnoliopsida</taxon>
        <taxon>eudicotyledons</taxon>
        <taxon>Gunneridae</taxon>
        <taxon>Pentapetalae</taxon>
        <taxon>rosids</taxon>
        <taxon>fabids</taxon>
        <taxon>Fabales</taxon>
        <taxon>Fabaceae</taxon>
        <taxon>Papilionoideae</taxon>
        <taxon>50 kb inversion clade</taxon>
        <taxon>dalbergioids sensu lato</taxon>
        <taxon>Dalbergieae</taxon>
        <taxon>Pterocarpus clade</taxon>
        <taxon>Stylosanthes</taxon>
    </lineage>
</organism>
<evidence type="ECO:0000256" key="3">
    <source>
        <dbReference type="ARBA" id="ARBA00022679"/>
    </source>
</evidence>
<name>A0ABU6T5Y0_9FABA</name>
<gene>
    <name evidence="4" type="ORF">PIB30_010277</name>
</gene>
<proteinExistence type="inferred from homology"/>
<reference evidence="4 5" key="1">
    <citation type="journal article" date="2023" name="Plants (Basel)">
        <title>Bridging the Gap: Combining Genomics and Transcriptomics Approaches to Understand Stylosanthes scabra, an Orphan Legume from the Brazilian Caatinga.</title>
        <authorList>
            <person name="Ferreira-Neto J.R.C."/>
            <person name="da Silva M.D."/>
            <person name="Binneck E."/>
            <person name="de Melo N.F."/>
            <person name="da Silva R.H."/>
            <person name="de Melo A.L.T.M."/>
            <person name="Pandolfi V."/>
            <person name="Bustamante F.O."/>
            <person name="Brasileiro-Vidal A.C."/>
            <person name="Benko-Iseppon A.M."/>
        </authorList>
    </citation>
    <scope>NUCLEOTIDE SEQUENCE [LARGE SCALE GENOMIC DNA]</scope>
    <source>
        <tissue evidence="4">Leaves</tissue>
    </source>
</reference>
<protein>
    <submittedName>
        <fullName evidence="4">Uncharacterized protein</fullName>
    </submittedName>
</protein>
<dbReference type="PANTHER" id="PTHR11926:SF1494">
    <property type="entry name" value="FLAVONOL 3-O-GLUCOSYLTRANSFERASE UGT76E12-RELATED"/>
    <property type="match status" value="1"/>
</dbReference>